<dbReference type="Pfam" id="PF12796">
    <property type="entry name" value="Ank_2"/>
    <property type="match status" value="1"/>
</dbReference>
<dbReference type="EMBL" id="NNAY01000022">
    <property type="protein sequence ID" value="OXU31862.1"/>
    <property type="molecule type" value="Genomic_DNA"/>
</dbReference>
<keyword evidence="5" id="KW-1185">Reference proteome</keyword>
<dbReference type="AlphaFoldDB" id="A0A232FMG6"/>
<dbReference type="STRING" id="543379.A0A232FMG6"/>
<proteinExistence type="predicted"/>
<keyword evidence="1" id="KW-0677">Repeat</keyword>
<dbReference type="SMART" id="SM00248">
    <property type="entry name" value="ANK"/>
    <property type="match status" value="5"/>
</dbReference>
<dbReference type="PANTHER" id="PTHR24198">
    <property type="entry name" value="ANKYRIN REPEAT AND PROTEIN KINASE DOMAIN-CONTAINING PROTEIN"/>
    <property type="match status" value="1"/>
</dbReference>
<reference evidence="4 5" key="1">
    <citation type="journal article" date="2017" name="Curr. Biol.">
        <title>The Evolution of Venom by Co-option of Single-Copy Genes.</title>
        <authorList>
            <person name="Martinson E.O."/>
            <person name="Mrinalini"/>
            <person name="Kelkar Y.D."/>
            <person name="Chang C.H."/>
            <person name="Werren J.H."/>
        </authorList>
    </citation>
    <scope>NUCLEOTIDE SEQUENCE [LARGE SCALE GENOMIC DNA]</scope>
    <source>
        <strain evidence="4 5">Alberta</strain>
        <tissue evidence="4">Whole body</tissue>
    </source>
</reference>
<gene>
    <name evidence="4" type="ORF">TSAR_014090</name>
</gene>
<evidence type="ECO:0000256" key="3">
    <source>
        <dbReference type="PROSITE-ProRule" id="PRU00023"/>
    </source>
</evidence>
<dbReference type="Gene3D" id="1.25.40.20">
    <property type="entry name" value="Ankyrin repeat-containing domain"/>
    <property type="match status" value="1"/>
</dbReference>
<sequence>MATMAKNYENLKLACRDGDLKKVELCLMNYVDFKSVPNNYRDTPLDALFFGLRVKRFTDLDVCYKITRLLVSHGDRLNRYTMSIILSAINYANLDTVKLLVNEANGDLRYVSTLEGASCLHAAVLCSQPGVLEYVLGFFKRNQLNINLRDRIGETPLLMASRPITENHKAVKTLLKAGADYRIADRQGLTSFDLLLIGERNPELAWLHFDLGYDIHRDFKFICLLYPLVISEDPWLIDIGAELVIQEAMGVPIANTYWKKLCKYRTTRRYLRICREQLKIMRRVTFYEDLTFWDMLTADTGTLRKYAENYELVEAFFAAKCNGDFAFFCARVRYRLIDVMSQNNVKDLSTAVVCKLLKRPKMYEIMQHELTKYMDDDDFCSILSCCRKL</sequence>
<evidence type="ECO:0000313" key="5">
    <source>
        <dbReference type="Proteomes" id="UP000215335"/>
    </source>
</evidence>
<name>A0A232FMG6_9HYME</name>
<keyword evidence="2 3" id="KW-0040">ANK repeat</keyword>
<dbReference type="PANTHER" id="PTHR24198:SF165">
    <property type="entry name" value="ANKYRIN REPEAT-CONTAINING PROTEIN-RELATED"/>
    <property type="match status" value="1"/>
</dbReference>
<comment type="caution">
    <text evidence="4">The sequence shown here is derived from an EMBL/GenBank/DDBJ whole genome shotgun (WGS) entry which is preliminary data.</text>
</comment>
<dbReference type="PROSITE" id="PS50088">
    <property type="entry name" value="ANK_REPEAT"/>
    <property type="match status" value="1"/>
</dbReference>
<feature type="repeat" description="ANK" evidence="3">
    <location>
        <begin position="152"/>
        <end position="186"/>
    </location>
</feature>
<organism evidence="4 5">
    <name type="scientific">Trichomalopsis sarcophagae</name>
    <dbReference type="NCBI Taxonomy" id="543379"/>
    <lineage>
        <taxon>Eukaryota</taxon>
        <taxon>Metazoa</taxon>
        <taxon>Ecdysozoa</taxon>
        <taxon>Arthropoda</taxon>
        <taxon>Hexapoda</taxon>
        <taxon>Insecta</taxon>
        <taxon>Pterygota</taxon>
        <taxon>Neoptera</taxon>
        <taxon>Endopterygota</taxon>
        <taxon>Hymenoptera</taxon>
        <taxon>Apocrita</taxon>
        <taxon>Proctotrupomorpha</taxon>
        <taxon>Chalcidoidea</taxon>
        <taxon>Pteromalidae</taxon>
        <taxon>Pteromalinae</taxon>
        <taxon>Trichomalopsis</taxon>
    </lineage>
</organism>
<evidence type="ECO:0000313" key="4">
    <source>
        <dbReference type="EMBL" id="OXU31862.1"/>
    </source>
</evidence>
<dbReference type="Proteomes" id="UP000215335">
    <property type="component" value="Unassembled WGS sequence"/>
</dbReference>
<protein>
    <submittedName>
        <fullName evidence="4">Uncharacterized protein</fullName>
    </submittedName>
</protein>
<evidence type="ECO:0000256" key="2">
    <source>
        <dbReference type="ARBA" id="ARBA00023043"/>
    </source>
</evidence>
<dbReference type="SUPFAM" id="SSF48403">
    <property type="entry name" value="Ankyrin repeat"/>
    <property type="match status" value="1"/>
</dbReference>
<evidence type="ECO:0000256" key="1">
    <source>
        <dbReference type="ARBA" id="ARBA00022737"/>
    </source>
</evidence>
<accession>A0A232FMG6</accession>
<dbReference type="InterPro" id="IPR036770">
    <property type="entry name" value="Ankyrin_rpt-contain_sf"/>
</dbReference>
<dbReference type="InterPro" id="IPR002110">
    <property type="entry name" value="Ankyrin_rpt"/>
</dbReference>